<sequence length="598" mass="65700">MGRLAVLLVLALAALLAPGAGAPVGRKGTRNKLLLVSFDGFRWNYDQDVHTPNLDAMALDGVKARYMTPAFVTMTSPCHFTLVTGKYIENHGVVHNMFYNTTSKVKLPYHATLGVQRWWDNGSLPIWITAQKQGLRTGSFFYPGGNVTYQGLAVTLSRKEGALHNYKDEVEWKANIDTVMKWFTEEGLDLVTLYFGEPDSTGHKYGPESQQRKDMVMQVDRTVGYLRDSIRRSGLEDSLNLIVTSDHGMSTVNKTAQDLVEFHKFPNFTFKDIEFELLDYGPNGMLLPKEGMLEKVYEAIKDAHPKLHVYKKESFPASLHYARNPRITPLLMYSDPGYVIHGRVNVQFNNGEHGFHNDVMDMKTIFRAVGPNFKRGLEVEPFESVHVYELMCKLLGIVPEANDGLLSTLLPMIQETSNRPVSTPPPTLQGTSSRTASTPAGKVPPIPHQAAQTAWACTALTSERRQRVGPPFLSRSRTPGTSRARHQTAHSACPGSREGTAGGCKQPCEAVETVGQRGRWLPPGQVPGEVHRGAPALLRGHVTAPSGSSSIGLPPTRPYGHASPSPGAQVTLGADEWQTPVGAQLEVCRPCSAGEGPW</sequence>
<comment type="catalytic activity">
    <reaction evidence="15">
        <text>1-hexadecanoyl-sn-glycero-3-phosphocholine + H2O = 1-hexadecanoyl-sn-glycerol + phosphocholine + H(+)</text>
        <dbReference type="Rhea" id="RHEA:41119"/>
        <dbReference type="ChEBI" id="CHEBI:15377"/>
        <dbReference type="ChEBI" id="CHEBI:15378"/>
        <dbReference type="ChEBI" id="CHEBI:72998"/>
        <dbReference type="ChEBI" id="CHEBI:75542"/>
        <dbReference type="ChEBI" id="CHEBI:295975"/>
    </reaction>
    <physiologicalReaction direction="left-to-right" evidence="15">
        <dbReference type="Rhea" id="RHEA:41120"/>
    </physiologicalReaction>
</comment>
<dbReference type="FunFam" id="3.40.720.10:FF:000048">
    <property type="entry name" value="ectonucleotide pyrophosphatase/phosphodiesterase family member 7"/>
    <property type="match status" value="1"/>
</dbReference>
<dbReference type="GO" id="GO:0004767">
    <property type="term" value="F:sphingomyelin phosphodiesterase activity"/>
    <property type="evidence" value="ECO:0007669"/>
    <property type="project" value="UniProtKB-EC"/>
</dbReference>
<accession>A0A8C0M726</accession>
<evidence type="ECO:0000256" key="17">
    <source>
        <dbReference type="ARBA" id="ARBA00052171"/>
    </source>
</evidence>
<evidence type="ECO:0000256" key="21">
    <source>
        <dbReference type="SAM" id="MobiDB-lite"/>
    </source>
</evidence>
<dbReference type="AlphaFoldDB" id="A0A8C0M726"/>
<dbReference type="PANTHER" id="PTHR10151:SF63">
    <property type="entry name" value="ECTONUCLEOTIDE PYROPHOSPHATASE_PHOSPHODIESTERASE FAMILY MEMBER 7"/>
    <property type="match status" value="1"/>
</dbReference>
<evidence type="ECO:0000256" key="9">
    <source>
        <dbReference type="ARBA" id="ARBA00022833"/>
    </source>
</evidence>
<evidence type="ECO:0000256" key="4">
    <source>
        <dbReference type="ARBA" id="ARBA00022475"/>
    </source>
</evidence>
<dbReference type="GO" id="GO:0006629">
    <property type="term" value="P:lipid metabolic process"/>
    <property type="evidence" value="ECO:0007669"/>
    <property type="project" value="UniProtKB-KW"/>
</dbReference>
<dbReference type="CDD" id="cd16018">
    <property type="entry name" value="Enpp"/>
    <property type="match status" value="1"/>
</dbReference>
<dbReference type="InterPro" id="IPR017850">
    <property type="entry name" value="Alkaline_phosphatase_core_sf"/>
</dbReference>
<evidence type="ECO:0000256" key="11">
    <source>
        <dbReference type="ARBA" id="ARBA00023098"/>
    </source>
</evidence>
<feature type="compositionally biased region" description="Polar residues" evidence="21">
    <location>
        <begin position="428"/>
        <end position="438"/>
    </location>
</feature>
<keyword evidence="13" id="KW-0325">Glycoprotein</keyword>
<dbReference type="SUPFAM" id="SSF53649">
    <property type="entry name" value="Alkaline phosphatase-like"/>
    <property type="match status" value="1"/>
</dbReference>
<dbReference type="Gene3D" id="3.40.720.10">
    <property type="entry name" value="Alkaline Phosphatase, subunit A"/>
    <property type="match status" value="1"/>
</dbReference>
<evidence type="ECO:0000256" key="18">
    <source>
        <dbReference type="ARBA" id="ARBA00074882"/>
    </source>
</evidence>
<keyword evidence="9" id="KW-0862">Zinc</keyword>
<evidence type="ECO:0000256" key="20">
    <source>
        <dbReference type="ARBA" id="ARBA00083099"/>
    </source>
</evidence>
<protein>
    <recommendedName>
        <fullName evidence="18">Ectonucleotide pyrophosphatase/phosphodiesterase family member 7</fullName>
        <ecNumber evidence="3">3.1.4.12</ecNumber>
    </recommendedName>
    <alternativeName>
        <fullName evidence="20">Alkaline sphingomyelin phosphodiesterase</fullName>
    </alternativeName>
    <alternativeName>
        <fullName evidence="19">Intestinal alkaline sphingomyelinase</fullName>
    </alternativeName>
</protein>
<evidence type="ECO:0000256" key="19">
    <source>
        <dbReference type="ARBA" id="ARBA00078976"/>
    </source>
</evidence>
<organism evidence="23 24">
    <name type="scientific">Canis lupus familiaris</name>
    <name type="common">Dog</name>
    <name type="synonym">Canis familiaris</name>
    <dbReference type="NCBI Taxonomy" id="9615"/>
    <lineage>
        <taxon>Eukaryota</taxon>
        <taxon>Metazoa</taxon>
        <taxon>Chordata</taxon>
        <taxon>Craniata</taxon>
        <taxon>Vertebrata</taxon>
        <taxon>Euteleostomi</taxon>
        <taxon>Mammalia</taxon>
        <taxon>Eutheria</taxon>
        <taxon>Laurasiatheria</taxon>
        <taxon>Carnivora</taxon>
        <taxon>Caniformia</taxon>
        <taxon>Canidae</taxon>
        <taxon>Canis</taxon>
    </lineage>
</organism>
<keyword evidence="8" id="KW-0378">Hydrolase</keyword>
<dbReference type="EC" id="3.1.4.12" evidence="3"/>
<feature type="region of interest" description="Disordered" evidence="21">
    <location>
        <begin position="416"/>
        <end position="445"/>
    </location>
</feature>
<reference evidence="23" key="1">
    <citation type="submission" date="2019-03" db="EMBL/GenBank/DDBJ databases">
        <authorList>
            <person name="Warren W.C."/>
            <person name="Johnson G.S."/>
        </authorList>
    </citation>
    <scope>NUCLEOTIDE SEQUENCE [LARGE SCALE GENOMIC DNA]</scope>
    <source>
        <strain evidence="23">Basenji</strain>
    </source>
</reference>
<evidence type="ECO:0000256" key="3">
    <source>
        <dbReference type="ARBA" id="ARBA00012369"/>
    </source>
</evidence>
<evidence type="ECO:0000256" key="7">
    <source>
        <dbReference type="ARBA" id="ARBA00022729"/>
    </source>
</evidence>
<feature type="region of interest" description="Disordered" evidence="21">
    <location>
        <begin position="468"/>
        <end position="504"/>
    </location>
</feature>
<keyword evidence="11" id="KW-0443">Lipid metabolism</keyword>
<evidence type="ECO:0000256" key="16">
    <source>
        <dbReference type="ARBA" id="ARBA00052035"/>
    </source>
</evidence>
<evidence type="ECO:0000256" key="6">
    <source>
        <dbReference type="ARBA" id="ARBA00022723"/>
    </source>
</evidence>
<feature type="region of interest" description="Disordered" evidence="21">
    <location>
        <begin position="542"/>
        <end position="571"/>
    </location>
</feature>
<evidence type="ECO:0000256" key="14">
    <source>
        <dbReference type="ARBA" id="ARBA00047268"/>
    </source>
</evidence>
<keyword evidence="5" id="KW-0812">Transmembrane</keyword>
<comment type="catalytic activity">
    <reaction evidence="16">
        <text>1-O-octadecyl-2-acetyl-sn-glycero-3-phosphocholine + H2O = 1-O-octadecyl-2-acetyl-sn-glycerol + phosphocholine + H(+)</text>
        <dbReference type="Rhea" id="RHEA:63384"/>
        <dbReference type="ChEBI" id="CHEBI:15377"/>
        <dbReference type="ChEBI" id="CHEBI:15378"/>
        <dbReference type="ChEBI" id="CHEBI:52450"/>
        <dbReference type="ChEBI" id="CHEBI:147296"/>
        <dbReference type="ChEBI" id="CHEBI:295975"/>
    </reaction>
    <physiologicalReaction direction="left-to-right" evidence="16">
        <dbReference type="Rhea" id="RHEA:63385"/>
    </physiologicalReaction>
</comment>
<keyword evidence="7 22" id="KW-0732">Signal</keyword>
<dbReference type="Ensembl" id="ENSCAFT00030006476.1">
    <property type="protein sequence ID" value="ENSCAFP00030005684.1"/>
    <property type="gene ID" value="ENSCAFG00030003458.1"/>
</dbReference>
<evidence type="ECO:0000256" key="8">
    <source>
        <dbReference type="ARBA" id="ARBA00022801"/>
    </source>
</evidence>
<comment type="catalytic activity">
    <reaction evidence="17">
        <text>a 1-O-alkyl-2-acetyl-sn-glycero-3-phosphocholine + H2O = a 1-O-alkyl-2-acetyl-sn-glycerol + phosphocholine + H(+)</text>
        <dbReference type="Rhea" id="RHEA:63380"/>
        <dbReference type="ChEBI" id="CHEBI:15377"/>
        <dbReference type="ChEBI" id="CHEBI:15378"/>
        <dbReference type="ChEBI" id="CHEBI:16291"/>
        <dbReference type="ChEBI" id="CHEBI:36707"/>
        <dbReference type="ChEBI" id="CHEBI:295975"/>
    </reaction>
    <physiologicalReaction direction="left-to-right" evidence="17">
        <dbReference type="Rhea" id="RHEA:63381"/>
    </physiologicalReaction>
</comment>
<evidence type="ECO:0000256" key="22">
    <source>
        <dbReference type="SAM" id="SignalP"/>
    </source>
</evidence>
<evidence type="ECO:0000256" key="12">
    <source>
        <dbReference type="ARBA" id="ARBA00023136"/>
    </source>
</evidence>
<evidence type="ECO:0000256" key="5">
    <source>
        <dbReference type="ARBA" id="ARBA00022692"/>
    </source>
</evidence>
<dbReference type="Gene3D" id="3.30.1360.180">
    <property type="match status" value="1"/>
</dbReference>
<dbReference type="GO" id="GO:0046872">
    <property type="term" value="F:metal ion binding"/>
    <property type="evidence" value="ECO:0007669"/>
    <property type="project" value="UniProtKB-KW"/>
</dbReference>
<feature type="chain" id="PRO_5034168929" description="Ectonucleotide pyrophosphatase/phosphodiesterase family member 7" evidence="22">
    <location>
        <begin position="22"/>
        <end position="598"/>
    </location>
</feature>
<proteinExistence type="predicted"/>
<dbReference type="OrthoDB" id="415411at2759"/>
<keyword evidence="4" id="KW-1003">Cell membrane</keyword>
<dbReference type="Pfam" id="PF01663">
    <property type="entry name" value="Phosphodiest"/>
    <property type="match status" value="1"/>
</dbReference>
<evidence type="ECO:0000256" key="10">
    <source>
        <dbReference type="ARBA" id="ARBA00022989"/>
    </source>
</evidence>
<keyword evidence="6" id="KW-0479">Metal-binding</keyword>
<dbReference type="InterPro" id="IPR002591">
    <property type="entry name" value="Phosphodiest/P_Trfase"/>
</dbReference>
<dbReference type="Proteomes" id="UP000694429">
    <property type="component" value="Chromosome 9"/>
</dbReference>
<evidence type="ECO:0000313" key="23">
    <source>
        <dbReference type="Ensembl" id="ENSCAFP00030005684.1"/>
    </source>
</evidence>
<name>A0A8C0M726_CANLF</name>
<evidence type="ECO:0000256" key="1">
    <source>
        <dbReference type="ARBA" id="ARBA00001947"/>
    </source>
</evidence>
<reference evidence="23" key="2">
    <citation type="submission" date="2025-08" db="UniProtKB">
        <authorList>
            <consortium name="Ensembl"/>
        </authorList>
    </citation>
    <scope>IDENTIFICATION</scope>
</reference>
<dbReference type="GO" id="GO:0005886">
    <property type="term" value="C:plasma membrane"/>
    <property type="evidence" value="ECO:0007669"/>
    <property type="project" value="UniProtKB-SubCell"/>
</dbReference>
<comment type="catalytic activity">
    <reaction evidence="14">
        <text>a sphingomyelin + H2O = phosphocholine + an N-acylsphing-4-enine + H(+)</text>
        <dbReference type="Rhea" id="RHEA:19253"/>
        <dbReference type="ChEBI" id="CHEBI:15377"/>
        <dbReference type="ChEBI" id="CHEBI:15378"/>
        <dbReference type="ChEBI" id="CHEBI:17636"/>
        <dbReference type="ChEBI" id="CHEBI:52639"/>
        <dbReference type="ChEBI" id="CHEBI:295975"/>
        <dbReference type="EC" id="3.1.4.12"/>
    </reaction>
    <physiologicalReaction direction="left-to-right" evidence="14">
        <dbReference type="Rhea" id="RHEA:19254"/>
    </physiologicalReaction>
</comment>
<keyword evidence="12" id="KW-0472">Membrane</keyword>
<feature type="signal peptide" evidence="22">
    <location>
        <begin position="1"/>
        <end position="21"/>
    </location>
</feature>
<comment type="subcellular location">
    <subcellularLocation>
        <location evidence="2">Cell membrane</location>
        <topology evidence="2">Single-pass type I membrane protein</topology>
    </subcellularLocation>
</comment>
<evidence type="ECO:0000256" key="2">
    <source>
        <dbReference type="ARBA" id="ARBA00004251"/>
    </source>
</evidence>
<comment type="cofactor">
    <cofactor evidence="1">
        <name>Zn(2+)</name>
        <dbReference type="ChEBI" id="CHEBI:29105"/>
    </cofactor>
</comment>
<evidence type="ECO:0000256" key="15">
    <source>
        <dbReference type="ARBA" id="ARBA00048209"/>
    </source>
</evidence>
<evidence type="ECO:0000313" key="24">
    <source>
        <dbReference type="Proteomes" id="UP000694429"/>
    </source>
</evidence>
<dbReference type="PANTHER" id="PTHR10151">
    <property type="entry name" value="ECTONUCLEOTIDE PYROPHOSPHATASE/PHOSPHODIESTERASE"/>
    <property type="match status" value="1"/>
</dbReference>
<keyword evidence="10" id="KW-1133">Transmembrane helix</keyword>
<evidence type="ECO:0000256" key="13">
    <source>
        <dbReference type="ARBA" id="ARBA00023180"/>
    </source>
</evidence>
<gene>
    <name evidence="23" type="primary">ENPP7</name>
</gene>